<evidence type="ECO:0000256" key="2">
    <source>
        <dbReference type="SAM" id="MobiDB-lite"/>
    </source>
</evidence>
<keyword evidence="1" id="KW-0539">Nucleus</keyword>
<organism evidence="3 4">
    <name type="scientific">Knufia peltigerae</name>
    <dbReference type="NCBI Taxonomy" id="1002370"/>
    <lineage>
        <taxon>Eukaryota</taxon>
        <taxon>Fungi</taxon>
        <taxon>Dikarya</taxon>
        <taxon>Ascomycota</taxon>
        <taxon>Pezizomycotina</taxon>
        <taxon>Eurotiomycetes</taxon>
        <taxon>Chaetothyriomycetidae</taxon>
        <taxon>Chaetothyriales</taxon>
        <taxon>Trichomeriaceae</taxon>
        <taxon>Knufia</taxon>
    </lineage>
</organism>
<dbReference type="Proteomes" id="UP001172681">
    <property type="component" value="Unassembled WGS sequence"/>
</dbReference>
<dbReference type="InterPro" id="IPR050797">
    <property type="entry name" value="Carb_Metab_Trans_Reg"/>
</dbReference>
<feature type="region of interest" description="Disordered" evidence="2">
    <location>
        <begin position="1"/>
        <end position="27"/>
    </location>
</feature>
<dbReference type="CDD" id="cd12148">
    <property type="entry name" value="fungal_TF_MHR"/>
    <property type="match status" value="1"/>
</dbReference>
<evidence type="ECO:0008006" key="5">
    <source>
        <dbReference type="Google" id="ProtNLM"/>
    </source>
</evidence>
<evidence type="ECO:0000313" key="3">
    <source>
        <dbReference type="EMBL" id="KAJ9638727.1"/>
    </source>
</evidence>
<dbReference type="EMBL" id="JAPDRN010000020">
    <property type="protein sequence ID" value="KAJ9638727.1"/>
    <property type="molecule type" value="Genomic_DNA"/>
</dbReference>
<gene>
    <name evidence="3" type="ORF">H2204_004203</name>
</gene>
<dbReference type="GO" id="GO:0005634">
    <property type="term" value="C:nucleus"/>
    <property type="evidence" value="ECO:0007669"/>
    <property type="project" value="TreeGrafter"/>
</dbReference>
<reference evidence="3" key="1">
    <citation type="submission" date="2022-10" db="EMBL/GenBank/DDBJ databases">
        <title>Culturing micro-colonial fungi from biological soil crusts in the Mojave desert and describing Neophaeococcomyces mojavensis, and introducing the new genera and species Taxawa tesnikishii.</title>
        <authorList>
            <person name="Kurbessoian T."/>
            <person name="Stajich J.E."/>
        </authorList>
    </citation>
    <scope>NUCLEOTIDE SEQUENCE</scope>
    <source>
        <strain evidence="3">TK_35</strain>
    </source>
</reference>
<dbReference type="PANTHER" id="PTHR31668">
    <property type="entry name" value="GLUCOSE TRANSPORT TRANSCRIPTION REGULATOR RGT1-RELATED-RELATED"/>
    <property type="match status" value="1"/>
</dbReference>
<feature type="compositionally biased region" description="Basic and acidic residues" evidence="2">
    <location>
        <begin position="1"/>
        <end position="16"/>
    </location>
</feature>
<accession>A0AA38Y8B6</accession>
<comment type="caution">
    <text evidence="3">The sequence shown here is derived from an EMBL/GenBank/DDBJ whole genome shotgun (WGS) entry which is preliminary data.</text>
</comment>
<proteinExistence type="predicted"/>
<name>A0AA38Y8B6_9EURO</name>
<evidence type="ECO:0000313" key="4">
    <source>
        <dbReference type="Proteomes" id="UP001172681"/>
    </source>
</evidence>
<dbReference type="AlphaFoldDB" id="A0AA38Y8B6"/>
<dbReference type="PANTHER" id="PTHR31668:SF4">
    <property type="entry name" value="TRANSCRIPTIONAL ACTIVATOR PROTEIN DAL81"/>
    <property type="match status" value="1"/>
</dbReference>
<sequence length="496" mass="54928">MGDRIHTPSVHHEQSASRRSIGIRGPGIRTSSRGVSHVLEHHPHYEAPELTTIPTKTERFVGLSSDLDPFILRHYNWKTVSANGNEMQILCDRRGKDPYTPIHFELSIQNRLEIPVSESSAEPVLAQIEPFQQELFQAFDRYVHASYPLLGFKRPHKGDISSMLRIAICCVAQSFCSAAQKLDPSIFMRFTTQGLPAKMRVAQLDTIEAALLFQQGNAYGAGPPYLTEAHANVTMLERSDFFTTPAGSDEGLSDGICQAADVFIATVHLTHILGFVLATFYSIRGLDVCLSLPAADLLPLFEKCSRDLDRWVTGHYEPLRRATASDSSLDATGWFAPSAHRYTPKCPVQTNSYGKLSTTIIGALELAAYTIRIILYRAVLPKLELLRHPTKDLRHQASLIVNQVMTLLRNLTISRTSILWWPMPHVNLSTIGTFIVSMILSSTDDVDANDWTAALTSYQELLKAHSAGFPVSRYAAGQAELVPLDTSNDATSQSSP</sequence>
<feature type="compositionally biased region" description="Low complexity" evidence="2">
    <location>
        <begin position="17"/>
        <end position="27"/>
    </location>
</feature>
<keyword evidence="4" id="KW-1185">Reference proteome</keyword>
<evidence type="ECO:0000256" key="1">
    <source>
        <dbReference type="ARBA" id="ARBA00023242"/>
    </source>
</evidence>
<protein>
    <recommendedName>
        <fullName evidence="5">Transcription factor domain-containing protein</fullName>
    </recommendedName>
</protein>
<dbReference type="GO" id="GO:0001080">
    <property type="term" value="P:nitrogen catabolite activation of transcription from RNA polymerase II promoter"/>
    <property type="evidence" value="ECO:0007669"/>
    <property type="project" value="TreeGrafter"/>
</dbReference>